<dbReference type="EMBL" id="GBXM01077194">
    <property type="protein sequence ID" value="JAH31383.1"/>
    <property type="molecule type" value="Transcribed_RNA"/>
</dbReference>
<protein>
    <submittedName>
        <fullName evidence="1">Uncharacterized protein</fullName>
    </submittedName>
</protein>
<organism evidence="1">
    <name type="scientific">Anguilla anguilla</name>
    <name type="common">European freshwater eel</name>
    <name type="synonym">Muraena anguilla</name>
    <dbReference type="NCBI Taxonomy" id="7936"/>
    <lineage>
        <taxon>Eukaryota</taxon>
        <taxon>Metazoa</taxon>
        <taxon>Chordata</taxon>
        <taxon>Craniata</taxon>
        <taxon>Vertebrata</taxon>
        <taxon>Euteleostomi</taxon>
        <taxon>Actinopterygii</taxon>
        <taxon>Neopterygii</taxon>
        <taxon>Teleostei</taxon>
        <taxon>Anguilliformes</taxon>
        <taxon>Anguillidae</taxon>
        <taxon>Anguilla</taxon>
    </lineage>
</organism>
<proteinExistence type="predicted"/>
<reference evidence="1" key="2">
    <citation type="journal article" date="2015" name="Fish Shellfish Immunol.">
        <title>Early steps in the European eel (Anguilla anguilla)-Vibrio vulnificus interaction in the gills: Role of the RtxA13 toxin.</title>
        <authorList>
            <person name="Callol A."/>
            <person name="Pajuelo D."/>
            <person name="Ebbesson L."/>
            <person name="Teles M."/>
            <person name="MacKenzie S."/>
            <person name="Amaro C."/>
        </authorList>
    </citation>
    <scope>NUCLEOTIDE SEQUENCE</scope>
</reference>
<accession>A0A0E9RSZ0</accession>
<name>A0A0E9RSZ0_ANGAN</name>
<evidence type="ECO:0000313" key="1">
    <source>
        <dbReference type="EMBL" id="JAH31383.1"/>
    </source>
</evidence>
<sequence length="25" mass="2857">MSCIFKIGKLTIERVFKRFLAPGSD</sequence>
<dbReference type="AlphaFoldDB" id="A0A0E9RSZ0"/>
<reference evidence="1" key="1">
    <citation type="submission" date="2014-11" db="EMBL/GenBank/DDBJ databases">
        <authorList>
            <person name="Amaro Gonzalez C."/>
        </authorList>
    </citation>
    <scope>NUCLEOTIDE SEQUENCE</scope>
</reference>